<dbReference type="PROSITE" id="PS50893">
    <property type="entry name" value="ABC_TRANSPORTER_2"/>
    <property type="match status" value="1"/>
</dbReference>
<sequence>MTKLQLKNLSKSFPVQGKREVRVLDGIDLHVKEGEFVTILGPSGSGKTTLFHLIGGLIQPTSGAICLDGREVTGMKGLVSYMPQQASLFPWRSVEENVIMTREIAGLPKHESLRLAREWLGKVGLQGYEREFPGVLSGGMQQRVSFLRALLSPQELMCLDEPFGALDALTREDMQRWLLNIWERNKRSVLFITHSLEEALLLSDRIYVLSNKPTRIVREVQVPFERPRSEHLPEKPEFIRMRRELYDLLKTVDSGG</sequence>
<dbReference type="Gene3D" id="3.40.50.300">
    <property type="entry name" value="P-loop containing nucleotide triphosphate hydrolases"/>
    <property type="match status" value="1"/>
</dbReference>
<dbReference type="SMART" id="SM00382">
    <property type="entry name" value="AAA"/>
    <property type="match status" value="1"/>
</dbReference>
<dbReference type="GO" id="GO:0005524">
    <property type="term" value="F:ATP binding"/>
    <property type="evidence" value="ECO:0007669"/>
    <property type="project" value="UniProtKB-KW"/>
</dbReference>
<protein>
    <submittedName>
        <fullName evidence="5">ATP-binding cassette domain-containing protein</fullName>
    </submittedName>
</protein>
<dbReference type="OrthoDB" id="18967at2"/>
<organism evidence="5 6">
    <name type="scientific">Paenibacillus lutrae</name>
    <dbReference type="NCBI Taxonomy" id="2078573"/>
    <lineage>
        <taxon>Bacteria</taxon>
        <taxon>Bacillati</taxon>
        <taxon>Bacillota</taxon>
        <taxon>Bacilli</taxon>
        <taxon>Bacillales</taxon>
        <taxon>Paenibacillaceae</taxon>
        <taxon>Paenibacillus</taxon>
    </lineage>
</organism>
<keyword evidence="3 5" id="KW-0067">ATP-binding</keyword>
<dbReference type="PANTHER" id="PTHR42788">
    <property type="entry name" value="TAURINE IMPORT ATP-BINDING PROTEIN-RELATED"/>
    <property type="match status" value="1"/>
</dbReference>
<dbReference type="InterPro" id="IPR017871">
    <property type="entry name" value="ABC_transporter-like_CS"/>
</dbReference>
<reference evidence="5 6" key="1">
    <citation type="journal article" date="2019" name="Microorganisms">
        <title>Paenibacillus lutrae sp. nov., A Chitinolytic Species Isolated from A River Otter in Castril Natural Park, Granada, Spain.</title>
        <authorList>
            <person name="Rodriguez M."/>
            <person name="Reina J.C."/>
            <person name="Bejar V."/>
            <person name="Llamas I."/>
        </authorList>
    </citation>
    <scope>NUCLEOTIDE SEQUENCE [LARGE SCALE GENOMIC DNA]</scope>
    <source>
        <strain evidence="5 6">N10</strain>
    </source>
</reference>
<dbReference type="InterPro" id="IPR050166">
    <property type="entry name" value="ABC_transporter_ATP-bind"/>
</dbReference>
<dbReference type="PROSITE" id="PS00211">
    <property type="entry name" value="ABC_TRANSPORTER_1"/>
    <property type="match status" value="1"/>
</dbReference>
<comment type="caution">
    <text evidence="5">The sequence shown here is derived from an EMBL/GenBank/DDBJ whole genome shotgun (WGS) entry which is preliminary data.</text>
</comment>
<dbReference type="AlphaFoldDB" id="A0A7X3FMF7"/>
<keyword evidence="6" id="KW-1185">Reference proteome</keyword>
<dbReference type="PANTHER" id="PTHR42788:SF2">
    <property type="entry name" value="ABC TRANSPORTER ATP-BINDING PROTEIN"/>
    <property type="match status" value="1"/>
</dbReference>
<proteinExistence type="predicted"/>
<dbReference type="InterPro" id="IPR003593">
    <property type="entry name" value="AAA+_ATPase"/>
</dbReference>
<evidence type="ECO:0000313" key="5">
    <source>
        <dbReference type="EMBL" id="MVP02416.1"/>
    </source>
</evidence>
<name>A0A7X3FMF7_9BACL</name>
<dbReference type="InterPro" id="IPR003439">
    <property type="entry name" value="ABC_transporter-like_ATP-bd"/>
</dbReference>
<dbReference type="EMBL" id="RHLK01000023">
    <property type="protein sequence ID" value="MVP02416.1"/>
    <property type="molecule type" value="Genomic_DNA"/>
</dbReference>
<keyword evidence="1" id="KW-0813">Transport</keyword>
<evidence type="ECO:0000256" key="2">
    <source>
        <dbReference type="ARBA" id="ARBA00022741"/>
    </source>
</evidence>
<accession>A0A7X3FMF7</accession>
<gene>
    <name evidence="5" type="ORF">EDM21_23310</name>
</gene>
<dbReference type="Proteomes" id="UP000490800">
    <property type="component" value="Unassembled WGS sequence"/>
</dbReference>
<dbReference type="InterPro" id="IPR027417">
    <property type="entry name" value="P-loop_NTPase"/>
</dbReference>
<dbReference type="Pfam" id="PF00005">
    <property type="entry name" value="ABC_tran"/>
    <property type="match status" value="1"/>
</dbReference>
<feature type="domain" description="ABC transporter" evidence="4">
    <location>
        <begin position="4"/>
        <end position="236"/>
    </location>
</feature>
<evidence type="ECO:0000256" key="1">
    <source>
        <dbReference type="ARBA" id="ARBA00022448"/>
    </source>
</evidence>
<evidence type="ECO:0000256" key="3">
    <source>
        <dbReference type="ARBA" id="ARBA00022840"/>
    </source>
</evidence>
<dbReference type="CDD" id="cd03293">
    <property type="entry name" value="ABC_NrtD_SsuB_transporters"/>
    <property type="match status" value="1"/>
</dbReference>
<dbReference type="GO" id="GO:0016887">
    <property type="term" value="F:ATP hydrolysis activity"/>
    <property type="evidence" value="ECO:0007669"/>
    <property type="project" value="InterPro"/>
</dbReference>
<evidence type="ECO:0000313" key="6">
    <source>
        <dbReference type="Proteomes" id="UP000490800"/>
    </source>
</evidence>
<dbReference type="RefSeq" id="WP_157338772.1">
    <property type="nucleotide sequence ID" value="NZ_RHLK01000023.1"/>
</dbReference>
<evidence type="ECO:0000259" key="4">
    <source>
        <dbReference type="PROSITE" id="PS50893"/>
    </source>
</evidence>
<keyword evidence="2" id="KW-0547">Nucleotide-binding</keyword>
<dbReference type="SUPFAM" id="SSF52540">
    <property type="entry name" value="P-loop containing nucleoside triphosphate hydrolases"/>
    <property type="match status" value="1"/>
</dbReference>